<dbReference type="EMBL" id="AVOT02008099">
    <property type="protein sequence ID" value="MBW0485306.1"/>
    <property type="molecule type" value="Genomic_DNA"/>
</dbReference>
<gene>
    <name evidence="2" type="ORF">O181_025021</name>
</gene>
<proteinExistence type="predicted"/>
<sequence length="187" mass="21185">MQIARISWVSTRSSEIKNCGRHTYIITNGPKATEITMPSSLTNDITQYEQAVEEESNFFVKTGVFHGKNMMSFDELLDPHHEGNLEKWSPEESFSTTLAEDSSAHNRNSQGKGDGQRKLICEKKSEETAQKAKCLLMKFISDEKSQEADCPHHSPESYSPELDYSLLENSQQKSIQDFFDPAILSLM</sequence>
<evidence type="ECO:0000313" key="2">
    <source>
        <dbReference type="EMBL" id="MBW0485306.1"/>
    </source>
</evidence>
<organism evidence="2 3">
    <name type="scientific">Austropuccinia psidii MF-1</name>
    <dbReference type="NCBI Taxonomy" id="1389203"/>
    <lineage>
        <taxon>Eukaryota</taxon>
        <taxon>Fungi</taxon>
        <taxon>Dikarya</taxon>
        <taxon>Basidiomycota</taxon>
        <taxon>Pucciniomycotina</taxon>
        <taxon>Pucciniomycetes</taxon>
        <taxon>Pucciniales</taxon>
        <taxon>Sphaerophragmiaceae</taxon>
        <taxon>Austropuccinia</taxon>
    </lineage>
</organism>
<feature type="region of interest" description="Disordered" evidence="1">
    <location>
        <begin position="82"/>
        <end position="117"/>
    </location>
</feature>
<comment type="caution">
    <text evidence="2">The sequence shown here is derived from an EMBL/GenBank/DDBJ whole genome shotgun (WGS) entry which is preliminary data.</text>
</comment>
<evidence type="ECO:0000256" key="1">
    <source>
        <dbReference type="SAM" id="MobiDB-lite"/>
    </source>
</evidence>
<name>A0A9Q3GZ59_9BASI</name>
<dbReference type="OrthoDB" id="162969at2759"/>
<dbReference type="AlphaFoldDB" id="A0A9Q3GZ59"/>
<evidence type="ECO:0000313" key="3">
    <source>
        <dbReference type="Proteomes" id="UP000765509"/>
    </source>
</evidence>
<accession>A0A9Q3GZ59</accession>
<feature type="compositionally biased region" description="Polar residues" evidence="1">
    <location>
        <begin position="92"/>
        <end position="111"/>
    </location>
</feature>
<dbReference type="Proteomes" id="UP000765509">
    <property type="component" value="Unassembled WGS sequence"/>
</dbReference>
<keyword evidence="3" id="KW-1185">Reference proteome</keyword>
<reference evidence="2" key="1">
    <citation type="submission" date="2021-03" db="EMBL/GenBank/DDBJ databases">
        <title>Draft genome sequence of rust myrtle Austropuccinia psidii MF-1, a brazilian biotype.</title>
        <authorList>
            <person name="Quecine M.C."/>
            <person name="Pachon D.M.R."/>
            <person name="Bonatelli M.L."/>
            <person name="Correr F.H."/>
            <person name="Franceschini L.M."/>
            <person name="Leite T.F."/>
            <person name="Margarido G.R.A."/>
            <person name="Almeida C.A."/>
            <person name="Ferrarezi J.A."/>
            <person name="Labate C.A."/>
        </authorList>
    </citation>
    <scope>NUCLEOTIDE SEQUENCE</scope>
    <source>
        <strain evidence="2">MF-1</strain>
    </source>
</reference>
<protein>
    <submittedName>
        <fullName evidence="2">Uncharacterized protein</fullName>
    </submittedName>
</protein>